<name>A0AAV3V701_9ALTE</name>
<organism evidence="1 2">
    <name type="scientific">Paraglaciecola chathamensis S18K6</name>
    <dbReference type="NCBI Taxonomy" id="1127672"/>
    <lineage>
        <taxon>Bacteria</taxon>
        <taxon>Pseudomonadati</taxon>
        <taxon>Pseudomonadota</taxon>
        <taxon>Gammaproteobacteria</taxon>
        <taxon>Alteromonadales</taxon>
        <taxon>Alteromonadaceae</taxon>
        <taxon>Paraglaciecola</taxon>
    </lineage>
</organism>
<dbReference type="AlphaFoldDB" id="A0AAV3V701"/>
<evidence type="ECO:0000313" key="1">
    <source>
        <dbReference type="EMBL" id="GAC12536.1"/>
    </source>
</evidence>
<evidence type="ECO:0000313" key="2">
    <source>
        <dbReference type="Proteomes" id="UP000006320"/>
    </source>
</evidence>
<accession>A0AAV3V701</accession>
<protein>
    <submittedName>
        <fullName evidence="1">Uncharacterized protein</fullName>
    </submittedName>
</protein>
<comment type="caution">
    <text evidence="1">The sequence shown here is derived from an EMBL/GenBank/DDBJ whole genome shotgun (WGS) entry which is preliminary data.</text>
</comment>
<dbReference type="Proteomes" id="UP000006320">
    <property type="component" value="Unassembled WGS sequence"/>
</dbReference>
<sequence>MYVDILTHNIFDEAQKMTRAQMKGMLSRGWKFAAPSYLVIWLK</sequence>
<dbReference type="EMBL" id="BAEM01000063">
    <property type="protein sequence ID" value="GAC12536.1"/>
    <property type="molecule type" value="Genomic_DNA"/>
</dbReference>
<gene>
    <name evidence="1" type="ORF">GCHA_4619</name>
</gene>
<reference evidence="1 2" key="1">
    <citation type="journal article" date="2017" name="Antonie Van Leeuwenhoek">
        <title>Rhizobium rhizosphaerae sp. nov., a novel species isolated from rice rhizosphere.</title>
        <authorList>
            <person name="Zhao J.J."/>
            <person name="Zhang J."/>
            <person name="Zhang R.J."/>
            <person name="Zhang C.W."/>
            <person name="Yin H.Q."/>
            <person name="Zhang X.X."/>
        </authorList>
    </citation>
    <scope>NUCLEOTIDE SEQUENCE [LARGE SCALE GENOMIC DNA]</scope>
    <source>
        <strain evidence="1 2">S18K6</strain>
    </source>
</reference>
<proteinExistence type="predicted"/>